<feature type="transmembrane region" description="Helical" evidence="4">
    <location>
        <begin position="14"/>
        <end position="35"/>
    </location>
</feature>
<evidence type="ECO:0000256" key="3">
    <source>
        <dbReference type="ARBA" id="ARBA00081865"/>
    </source>
</evidence>
<feature type="transmembrane region" description="Helical" evidence="4">
    <location>
        <begin position="174"/>
        <end position="199"/>
    </location>
</feature>
<dbReference type="GO" id="GO:0003924">
    <property type="term" value="F:GTPase activity"/>
    <property type="evidence" value="ECO:0007669"/>
    <property type="project" value="InterPro"/>
</dbReference>
<dbReference type="InterPro" id="IPR005225">
    <property type="entry name" value="Small_GTP-bd"/>
</dbReference>
<name>A0AAN8XSJ7_POLSC</name>
<dbReference type="AlphaFoldDB" id="A0AAN8XSJ7"/>
<dbReference type="InterPro" id="IPR027417">
    <property type="entry name" value="P-loop_NTPase"/>
</dbReference>
<dbReference type="NCBIfam" id="TIGR00231">
    <property type="entry name" value="small_GTP"/>
    <property type="match status" value="1"/>
</dbReference>
<sequence>MAYAIPSKSYLVKIISGLFPGLIPPLHILVLYKFWGRYARRVDKRYCSCSCWDTVFKGTYESGIASYKHVYFNATSNTVKIWLTTVGSILILYESLKYEFKLLLSCQLRPLMGILFLSSLFSHYYTWWVYINYWNDDFYLQWNHQLFFTLTEAVSTALVLNMSNTKVKIVPKKILIVVSIALIHILAGGMDQFVTNVIWREGHTHQVLRDLALVVPDILHVVLPVVQLCTTEKSTVAQRDILGNDRTEGEFYFLLLLVKCDITFREWSLTKSKITGSYHLIADMEVATTFKVLVLGDSNVGKTCIVHRFCDERYYDTYISTIGVDFKQKIVDVDGMPVKMQIWDTAGQERFRTLTTAYYRGAMGILLMYDITSLESFNNLGYWLKNIEENASREVVKVLAGNKCEAFAHRVINTEEGEKIANHFDIPFFEISCKENINVDQVFLTLARKIRKQRESRGLLDDVDEIDAFNLNNTKSNVFDFWKNCSSC</sequence>
<dbReference type="FunFam" id="3.40.50.300:FF:001018">
    <property type="entry name" value="Rab family GTPase"/>
    <property type="match status" value="1"/>
</dbReference>
<dbReference type="Pfam" id="PF00071">
    <property type="entry name" value="Ras"/>
    <property type="match status" value="1"/>
</dbReference>
<dbReference type="PRINTS" id="PR00449">
    <property type="entry name" value="RASTRNSFRMNG"/>
</dbReference>
<keyword evidence="4" id="KW-0812">Transmembrane</keyword>
<keyword evidence="4" id="KW-1133">Transmembrane helix</keyword>
<dbReference type="SMART" id="SM00174">
    <property type="entry name" value="RHO"/>
    <property type="match status" value="1"/>
</dbReference>
<dbReference type="PROSITE" id="PS51419">
    <property type="entry name" value="RAB"/>
    <property type="match status" value="1"/>
</dbReference>
<protein>
    <recommendedName>
        <fullName evidence="2">Ras-related protein Rab-1</fullName>
    </recommendedName>
    <alternativeName>
        <fullName evidence="3">Small GTP-binding protein rab1</fullName>
    </alternativeName>
</protein>
<dbReference type="InterPro" id="IPR001806">
    <property type="entry name" value="Small_GTPase"/>
</dbReference>
<evidence type="ECO:0000256" key="4">
    <source>
        <dbReference type="SAM" id="Phobius"/>
    </source>
</evidence>
<dbReference type="SMART" id="SM00176">
    <property type="entry name" value="RAN"/>
    <property type="match status" value="1"/>
</dbReference>
<comment type="function">
    <text evidence="1">Protein transport. Probably involved in vesicular traffic from ER to Golgi.</text>
</comment>
<evidence type="ECO:0000256" key="2">
    <source>
        <dbReference type="ARBA" id="ARBA00067099"/>
    </source>
</evidence>
<gene>
    <name evidence="5" type="ORF">RUM43_000604</name>
</gene>
<accession>A0AAN8XSJ7</accession>
<reference evidence="5 6" key="1">
    <citation type="submission" date="2023-10" db="EMBL/GenBank/DDBJ databases">
        <title>Genomes of two closely related lineages of the louse Polyplax serrata with different host specificities.</title>
        <authorList>
            <person name="Martinu J."/>
            <person name="Tarabai H."/>
            <person name="Stefka J."/>
            <person name="Hypsa V."/>
        </authorList>
    </citation>
    <scope>NUCLEOTIDE SEQUENCE [LARGE SCALE GENOMIC DNA]</scope>
    <source>
        <strain evidence="5">HR10_N</strain>
    </source>
</reference>
<dbReference type="SMART" id="SM00173">
    <property type="entry name" value="RAS"/>
    <property type="match status" value="1"/>
</dbReference>
<dbReference type="Gene3D" id="3.40.50.300">
    <property type="entry name" value="P-loop containing nucleotide triphosphate hydrolases"/>
    <property type="match status" value="1"/>
</dbReference>
<proteinExistence type="predicted"/>
<dbReference type="SMART" id="SM00175">
    <property type="entry name" value="RAB"/>
    <property type="match status" value="1"/>
</dbReference>
<dbReference type="PANTHER" id="PTHR39074">
    <property type="entry name" value="AGAP007547-PA"/>
    <property type="match status" value="1"/>
</dbReference>
<dbReference type="EMBL" id="JAWJWE010000001">
    <property type="protein sequence ID" value="KAK6644337.1"/>
    <property type="molecule type" value="Genomic_DNA"/>
</dbReference>
<evidence type="ECO:0000256" key="1">
    <source>
        <dbReference type="ARBA" id="ARBA00053444"/>
    </source>
</evidence>
<dbReference type="SUPFAM" id="SSF52540">
    <property type="entry name" value="P-loop containing nucleoside triphosphate hydrolases"/>
    <property type="match status" value="1"/>
</dbReference>
<dbReference type="GO" id="GO:0005525">
    <property type="term" value="F:GTP binding"/>
    <property type="evidence" value="ECO:0007669"/>
    <property type="project" value="InterPro"/>
</dbReference>
<evidence type="ECO:0000313" key="5">
    <source>
        <dbReference type="EMBL" id="KAK6644337.1"/>
    </source>
</evidence>
<comment type="caution">
    <text evidence="5">The sequence shown here is derived from an EMBL/GenBank/DDBJ whole genome shotgun (WGS) entry which is preliminary data.</text>
</comment>
<keyword evidence="4" id="KW-0472">Membrane</keyword>
<dbReference type="Proteomes" id="UP001372834">
    <property type="component" value="Unassembled WGS sequence"/>
</dbReference>
<evidence type="ECO:0000313" key="6">
    <source>
        <dbReference type="Proteomes" id="UP001372834"/>
    </source>
</evidence>
<dbReference type="PROSITE" id="PS51421">
    <property type="entry name" value="RAS"/>
    <property type="match status" value="1"/>
</dbReference>
<organism evidence="5 6">
    <name type="scientific">Polyplax serrata</name>
    <name type="common">Common mouse louse</name>
    <dbReference type="NCBI Taxonomy" id="468196"/>
    <lineage>
        <taxon>Eukaryota</taxon>
        <taxon>Metazoa</taxon>
        <taxon>Ecdysozoa</taxon>
        <taxon>Arthropoda</taxon>
        <taxon>Hexapoda</taxon>
        <taxon>Insecta</taxon>
        <taxon>Pterygota</taxon>
        <taxon>Neoptera</taxon>
        <taxon>Paraneoptera</taxon>
        <taxon>Psocodea</taxon>
        <taxon>Troctomorpha</taxon>
        <taxon>Phthiraptera</taxon>
        <taxon>Anoplura</taxon>
        <taxon>Polyplacidae</taxon>
        <taxon>Polyplax</taxon>
    </lineage>
</organism>
<dbReference type="PANTHER" id="PTHR39074:SF1">
    <property type="entry name" value="AGAP007547-PA"/>
    <property type="match status" value="1"/>
</dbReference>
<feature type="transmembrane region" description="Helical" evidence="4">
    <location>
        <begin position="111"/>
        <end position="130"/>
    </location>
</feature>